<feature type="transmembrane region" description="Helical" evidence="1">
    <location>
        <begin position="243"/>
        <end position="262"/>
    </location>
</feature>
<feature type="transmembrane region" description="Helical" evidence="1">
    <location>
        <begin position="80"/>
        <end position="104"/>
    </location>
</feature>
<feature type="transmembrane region" description="Helical" evidence="1">
    <location>
        <begin position="217"/>
        <end position="237"/>
    </location>
</feature>
<feature type="transmembrane region" description="Helical" evidence="1">
    <location>
        <begin position="16"/>
        <end position="37"/>
    </location>
</feature>
<evidence type="ECO:0000313" key="3">
    <source>
        <dbReference type="Proteomes" id="UP000367750"/>
    </source>
</evidence>
<feature type="transmembrane region" description="Helical" evidence="1">
    <location>
        <begin position="168"/>
        <end position="189"/>
    </location>
</feature>
<keyword evidence="1" id="KW-0472">Membrane</keyword>
<gene>
    <name evidence="2" type="ORF">F4V43_10730</name>
</gene>
<feature type="transmembrane region" description="Helical" evidence="1">
    <location>
        <begin position="125"/>
        <end position="148"/>
    </location>
</feature>
<dbReference type="AlphaFoldDB" id="A0A5J5G952"/>
<proteinExistence type="predicted"/>
<name>A0A5J5G952_9BACL</name>
<organism evidence="2 3">
    <name type="scientific">Paenibacillus spiritus</name>
    <dbReference type="NCBI Taxonomy" id="2496557"/>
    <lineage>
        <taxon>Bacteria</taxon>
        <taxon>Bacillati</taxon>
        <taxon>Bacillota</taxon>
        <taxon>Bacilli</taxon>
        <taxon>Bacillales</taxon>
        <taxon>Paenibacillaceae</taxon>
        <taxon>Paenibacillus</taxon>
    </lineage>
</organism>
<dbReference type="OrthoDB" id="2677607at2"/>
<keyword evidence="3" id="KW-1185">Reference proteome</keyword>
<accession>A0A5J5G952</accession>
<reference evidence="2 3" key="1">
    <citation type="submission" date="2019-09" db="EMBL/GenBank/DDBJ databases">
        <title>Bacillus ochoae sp. nov., Paenibacillus whitsoniae sp. nov., Paenibacillus spiritus sp. nov. Isolated from the Mars Exploration Rover during spacecraft assembly.</title>
        <authorList>
            <person name="Seuylemezian A."/>
            <person name="Vaishampayan P."/>
        </authorList>
    </citation>
    <scope>NUCLEOTIDE SEQUENCE [LARGE SCALE GENOMIC DNA]</scope>
    <source>
        <strain evidence="2 3">MER_111</strain>
    </source>
</reference>
<protein>
    <recommendedName>
        <fullName evidence="4">DUF975 family protein</fullName>
    </recommendedName>
</protein>
<sequence length="277" mass="31481">MRTWIKCGWRSTKEQTYILILLFLYRLLWGYFLYGFLRSAIVPLLLRYPAAEAGGTTMGRVLFYLEGRLRLEGSPDVRRWLLILALLLLTRLLISSFIRAGLLHELRQESLGERGLFFFPGMRKYGLPILLFSLAEWAFALLPLYWIIPQARGTLFAAYFDSSRLWGLLPLLAPWMLYLFILRLIWLYLEFGYVGGRVLSSLGHVLRYFIPAASLRLLIGAGGALTAALCAASGYLLPGLPALLIRQAAPLPATLFALWGIAAQYHHWRARQEGISD</sequence>
<dbReference type="RefSeq" id="WP_150458243.1">
    <property type="nucleotide sequence ID" value="NZ_VYKK01000014.1"/>
</dbReference>
<evidence type="ECO:0000256" key="1">
    <source>
        <dbReference type="SAM" id="Phobius"/>
    </source>
</evidence>
<evidence type="ECO:0000313" key="2">
    <source>
        <dbReference type="EMBL" id="KAA9004647.1"/>
    </source>
</evidence>
<evidence type="ECO:0008006" key="4">
    <source>
        <dbReference type="Google" id="ProtNLM"/>
    </source>
</evidence>
<keyword evidence="1" id="KW-1133">Transmembrane helix</keyword>
<comment type="caution">
    <text evidence="2">The sequence shown here is derived from an EMBL/GenBank/DDBJ whole genome shotgun (WGS) entry which is preliminary data.</text>
</comment>
<dbReference type="EMBL" id="VYKK01000014">
    <property type="protein sequence ID" value="KAA9004647.1"/>
    <property type="molecule type" value="Genomic_DNA"/>
</dbReference>
<keyword evidence="1" id="KW-0812">Transmembrane</keyword>
<dbReference type="Proteomes" id="UP000367750">
    <property type="component" value="Unassembled WGS sequence"/>
</dbReference>